<feature type="signal peptide" evidence="1">
    <location>
        <begin position="1"/>
        <end position="24"/>
    </location>
</feature>
<protein>
    <recommendedName>
        <fullName evidence="4">Glutaredoxin domain-containing protein</fullName>
    </recommendedName>
</protein>
<dbReference type="EMBL" id="QUSF01000212">
    <property type="protein sequence ID" value="RLV86652.1"/>
    <property type="molecule type" value="Genomic_DNA"/>
</dbReference>
<proteinExistence type="predicted"/>
<dbReference type="OrthoDB" id="423313at2759"/>
<dbReference type="GO" id="GO:0120043">
    <property type="term" value="C:stereocilium shaft"/>
    <property type="evidence" value="ECO:0007669"/>
    <property type="project" value="TreeGrafter"/>
</dbReference>
<comment type="caution">
    <text evidence="2">The sequence shown here is derived from an EMBL/GenBank/DDBJ whole genome shotgun (WGS) entry which is preliminary data.</text>
</comment>
<keyword evidence="3" id="KW-1185">Reference proteome</keyword>
<gene>
    <name evidence="2" type="ORF">DV515_00015828</name>
</gene>
<dbReference type="AlphaFoldDB" id="A0A3L8RVM8"/>
<accession>A0A3L8RVM8</accession>
<keyword evidence="1" id="KW-0732">Signal</keyword>
<dbReference type="GO" id="GO:0007605">
    <property type="term" value="P:sensory perception of sound"/>
    <property type="evidence" value="ECO:0007669"/>
    <property type="project" value="InterPro"/>
</dbReference>
<dbReference type="InterPro" id="IPR033023">
    <property type="entry name" value="GRXCR2"/>
</dbReference>
<feature type="chain" id="PRO_5017922270" description="Glutaredoxin domain-containing protein" evidence="1">
    <location>
        <begin position="25"/>
        <end position="327"/>
    </location>
</feature>
<evidence type="ECO:0008006" key="4">
    <source>
        <dbReference type="Google" id="ProtNLM"/>
    </source>
</evidence>
<evidence type="ECO:0000313" key="2">
    <source>
        <dbReference type="EMBL" id="RLV86652.1"/>
    </source>
</evidence>
<dbReference type="GO" id="GO:0005902">
    <property type="term" value="C:microvillus"/>
    <property type="evidence" value="ECO:0007669"/>
    <property type="project" value="TreeGrafter"/>
</dbReference>
<organism evidence="2 3">
    <name type="scientific">Chloebia gouldiae</name>
    <name type="common">Gouldian finch</name>
    <name type="synonym">Erythrura gouldiae</name>
    <dbReference type="NCBI Taxonomy" id="44316"/>
    <lineage>
        <taxon>Eukaryota</taxon>
        <taxon>Metazoa</taxon>
        <taxon>Chordata</taxon>
        <taxon>Craniata</taxon>
        <taxon>Vertebrata</taxon>
        <taxon>Euteleostomi</taxon>
        <taxon>Archelosauria</taxon>
        <taxon>Archosauria</taxon>
        <taxon>Dinosauria</taxon>
        <taxon>Saurischia</taxon>
        <taxon>Theropoda</taxon>
        <taxon>Coelurosauria</taxon>
        <taxon>Aves</taxon>
        <taxon>Neognathae</taxon>
        <taxon>Neoaves</taxon>
        <taxon>Telluraves</taxon>
        <taxon>Australaves</taxon>
        <taxon>Passeriformes</taxon>
        <taxon>Passeroidea</taxon>
        <taxon>Passeridae</taxon>
        <taxon>Chloebia</taxon>
    </lineage>
</organism>
<dbReference type="GO" id="GO:0120044">
    <property type="term" value="C:stereocilium base"/>
    <property type="evidence" value="ECO:0007669"/>
    <property type="project" value="TreeGrafter"/>
</dbReference>
<evidence type="ECO:0000313" key="3">
    <source>
        <dbReference type="Proteomes" id="UP000276834"/>
    </source>
</evidence>
<dbReference type="STRING" id="44316.ENSEGOP00005010994"/>
<reference evidence="2 3" key="1">
    <citation type="journal article" date="2018" name="Proc. R. Soc. B">
        <title>A non-coding region near Follistatin controls head colour polymorphism in the Gouldian finch.</title>
        <authorList>
            <person name="Toomey M.B."/>
            <person name="Marques C.I."/>
            <person name="Andrade P."/>
            <person name="Araujo P.M."/>
            <person name="Sabatino S."/>
            <person name="Gazda M.A."/>
            <person name="Afonso S."/>
            <person name="Lopes R.J."/>
            <person name="Corbo J.C."/>
            <person name="Carneiro M."/>
        </authorList>
    </citation>
    <scope>NUCLEOTIDE SEQUENCE [LARGE SCALE GENOMIC DNA]</scope>
    <source>
        <strain evidence="2">Red01</strain>
        <tissue evidence="2">Muscle</tissue>
    </source>
</reference>
<dbReference type="PANTHER" id="PTHR46926:SF1">
    <property type="entry name" value="GLUTAREDOXIN DOMAIN-CONTAINING CYSTEINE-RICH PROTEIN 2"/>
    <property type="match status" value="1"/>
</dbReference>
<dbReference type="PANTHER" id="PTHR46926">
    <property type="entry name" value="GLUTAREDOXIN DOMAIN-CONTAINING CYSTEINE-RICH PROTEIN 2"/>
    <property type="match status" value="1"/>
</dbReference>
<dbReference type="Proteomes" id="UP000276834">
    <property type="component" value="Unassembled WGS sequence"/>
</dbReference>
<sequence>MGAPLRMLTPFFLWCPAWPPLTNLFLSSLPRCRFCCKMRGTTRNLELYIVWQGEAGSVFFWTQSFGADLRPLQFELPVMDEPQKKPGQRHEGRPRKVRFKISSAYSGRVLKQVYEDGQELEPPAKEHSRRFLRHSLEPGEPLRGPLEPGELLENRFCWPTALTARRISVLREDPAHGLAGTAPLLSDCQPGAGLCRTSPVVDFGKIIIYTNNLKIIRAPMGQKELMRRIIQTEGINDWTFVYREKKELFSGGHKKDVENKVTCYQHVQEGSAGRGCSQCRGSGCAPCSLCHGSKFSMLANRFRESYRALRCPACDESGLQPCRACAA</sequence>
<evidence type="ECO:0000256" key="1">
    <source>
        <dbReference type="SAM" id="SignalP"/>
    </source>
</evidence>
<name>A0A3L8RVM8_CHLGU</name>